<dbReference type="EMBL" id="CACVBM020000377">
    <property type="protein sequence ID" value="CAA7018337.1"/>
    <property type="molecule type" value="Genomic_DNA"/>
</dbReference>
<evidence type="ECO:0000256" key="1">
    <source>
        <dbReference type="PROSITE-ProRule" id="PRU00024"/>
    </source>
</evidence>
<organism evidence="4 5">
    <name type="scientific">Microthlaspi erraticum</name>
    <dbReference type="NCBI Taxonomy" id="1685480"/>
    <lineage>
        <taxon>Eukaryota</taxon>
        <taxon>Viridiplantae</taxon>
        <taxon>Streptophyta</taxon>
        <taxon>Embryophyta</taxon>
        <taxon>Tracheophyta</taxon>
        <taxon>Spermatophyta</taxon>
        <taxon>Magnoliopsida</taxon>
        <taxon>eudicotyledons</taxon>
        <taxon>Gunneridae</taxon>
        <taxon>Pentapetalae</taxon>
        <taxon>rosids</taxon>
        <taxon>malvids</taxon>
        <taxon>Brassicales</taxon>
        <taxon>Brassicaceae</taxon>
        <taxon>Coluteocarpeae</taxon>
        <taxon>Microthlaspi</taxon>
    </lineage>
</organism>
<dbReference type="AlphaFoldDB" id="A0A6D2KHX4"/>
<evidence type="ECO:0000259" key="2">
    <source>
        <dbReference type="PROSITE" id="PS50119"/>
    </source>
</evidence>
<sequence length="173" mass="19355">MNNSATISCSIHRTILCQPCYSLRYNCATYGHQIQILQQHVHAPQEQQQVNVPQQQHNYGGDQRREGMFEFSCNGDNSCERWMLAMNCEACLASNAVVYCAEHDQVLCSNCDLMIHYSDDVVPPHMRSVLCVTCKRVSRSFRIGGHLFNLPPPIPPAAPDEVSASVTTGPYLP</sequence>
<keyword evidence="1" id="KW-0479">Metal-binding</keyword>
<dbReference type="PROSITE" id="PS50119">
    <property type="entry name" value="ZF_BBOX"/>
    <property type="match status" value="1"/>
</dbReference>
<keyword evidence="1" id="KW-0863">Zinc-finger</keyword>
<reference evidence="4 5" key="1">
    <citation type="submission" date="2020-01" db="EMBL/GenBank/DDBJ databases">
        <authorList>
            <person name="Mishra B."/>
        </authorList>
    </citation>
    <scope>NUCLEOTIDE SEQUENCE [LARGE SCALE GENOMIC DNA]</scope>
</reference>
<feature type="domain" description="B box-type" evidence="2">
    <location>
        <begin position="88"/>
        <end position="124"/>
    </location>
</feature>
<keyword evidence="5" id="KW-1185">Reference proteome</keyword>
<protein>
    <recommendedName>
        <fullName evidence="2">B box-type domain-containing protein</fullName>
    </recommendedName>
</protein>
<gene>
    <name evidence="4" type="ORF">MERR_LOCUS34550</name>
    <name evidence="3" type="ORF">MERR_LOCUS5572</name>
</gene>
<evidence type="ECO:0000313" key="3">
    <source>
        <dbReference type="EMBL" id="CAA7018337.1"/>
    </source>
</evidence>
<dbReference type="OrthoDB" id="1073564at2759"/>
<proteinExistence type="predicted"/>
<evidence type="ECO:0000313" key="4">
    <source>
        <dbReference type="EMBL" id="CAA7047315.1"/>
    </source>
</evidence>
<evidence type="ECO:0000313" key="5">
    <source>
        <dbReference type="Proteomes" id="UP000467841"/>
    </source>
</evidence>
<dbReference type="InterPro" id="IPR000315">
    <property type="entry name" value="Znf_B-box"/>
</dbReference>
<dbReference type="Pfam" id="PF00643">
    <property type="entry name" value="zf-B_box"/>
    <property type="match status" value="1"/>
</dbReference>
<dbReference type="EMBL" id="CACVBM020001373">
    <property type="protein sequence ID" value="CAA7047315.1"/>
    <property type="molecule type" value="Genomic_DNA"/>
</dbReference>
<name>A0A6D2KHX4_9BRAS</name>
<keyword evidence="1" id="KW-0862">Zinc</keyword>
<accession>A0A6D2KHX4</accession>
<dbReference type="GO" id="GO:0008270">
    <property type="term" value="F:zinc ion binding"/>
    <property type="evidence" value="ECO:0007669"/>
    <property type="project" value="UniProtKB-KW"/>
</dbReference>
<dbReference type="Proteomes" id="UP000467841">
    <property type="component" value="Unassembled WGS sequence"/>
</dbReference>